<dbReference type="EMBL" id="JAPDNS010000002">
    <property type="protein sequence ID" value="MCW3487167.1"/>
    <property type="molecule type" value="Genomic_DNA"/>
</dbReference>
<feature type="signal peptide" evidence="1">
    <location>
        <begin position="1"/>
        <end position="19"/>
    </location>
</feature>
<evidence type="ECO:0000313" key="3">
    <source>
        <dbReference type="Proteomes" id="UP001207742"/>
    </source>
</evidence>
<dbReference type="RefSeq" id="WP_264733977.1">
    <property type="nucleotide sequence ID" value="NZ_JAPDNR010000001.1"/>
</dbReference>
<accession>A0ABT3IT59</accession>
<keyword evidence="1" id="KW-0732">Signal</keyword>
<evidence type="ECO:0000256" key="1">
    <source>
        <dbReference type="SAM" id="SignalP"/>
    </source>
</evidence>
<protein>
    <submittedName>
        <fullName evidence="2">RagB/SusD family nutrient uptake outer membrane protein</fullName>
    </submittedName>
</protein>
<organism evidence="2 3">
    <name type="scientific">Chitinophaga nivalis</name>
    <dbReference type="NCBI Taxonomy" id="2991709"/>
    <lineage>
        <taxon>Bacteria</taxon>
        <taxon>Pseudomonadati</taxon>
        <taxon>Bacteroidota</taxon>
        <taxon>Chitinophagia</taxon>
        <taxon>Chitinophagales</taxon>
        <taxon>Chitinophagaceae</taxon>
        <taxon>Chitinophaga</taxon>
    </lineage>
</organism>
<feature type="chain" id="PRO_5047411785" evidence="1">
    <location>
        <begin position="20"/>
        <end position="442"/>
    </location>
</feature>
<gene>
    <name evidence="2" type="ORF">OL497_24940</name>
</gene>
<dbReference type="PROSITE" id="PS51257">
    <property type="entry name" value="PROKAR_LIPOPROTEIN"/>
    <property type="match status" value="1"/>
</dbReference>
<name>A0ABT3IT59_9BACT</name>
<keyword evidence="3" id="KW-1185">Reference proteome</keyword>
<evidence type="ECO:0000313" key="2">
    <source>
        <dbReference type="EMBL" id="MCW3487167.1"/>
    </source>
</evidence>
<comment type="caution">
    <text evidence="2">The sequence shown here is derived from an EMBL/GenBank/DDBJ whole genome shotgun (WGS) entry which is preliminary data.</text>
</comment>
<dbReference type="Gene3D" id="1.25.40.390">
    <property type="match status" value="1"/>
</dbReference>
<proteinExistence type="predicted"/>
<dbReference type="Proteomes" id="UP001207742">
    <property type="component" value="Unassembled WGS sequence"/>
</dbReference>
<dbReference type="InterPro" id="IPR011990">
    <property type="entry name" value="TPR-like_helical_dom_sf"/>
</dbReference>
<sequence>MKRYISSITYSWLIAALLAATIGCKKDYQDPSGPSAEEAYSTVNAVTNAAVGLQNWYSRDRVGLLYTTVTSGSLLTGETFVTNRGNTDEAQLGTGGSTLLNNNIIVTGMWAVTNKINYEADSILRRSQTLAFPDKGYASGLVAYTSIFKALAIGVQANFWEKVPSTSGKPNDAAPNVTFISGKDGYKKAVAVLDNAINAVNAAPISDAFLRNIPKSINVVNTLYALKARYALYAGDYTIALEAAGKVDLTANGRSSLQYNPQVMNPIFTLVTSTNNIYQVVDSAMGLPVALQPDLTDKRVPFYISRPVPPGPRFSINGFFSTNVDSVPIFLPGEILLIQAECHARQHNVEEGLKALNRVVTKKPADDPFRVGADLPKVNTADEATLLTLIYKHRRIELFMGGQELEDSRRFGRPVTERKRNYFPYPFVERNDNPNTPDDPAF</sequence>
<dbReference type="SUPFAM" id="SSF48452">
    <property type="entry name" value="TPR-like"/>
    <property type="match status" value="1"/>
</dbReference>
<reference evidence="2 3" key="1">
    <citation type="submission" date="2022-10" db="EMBL/GenBank/DDBJ databases">
        <title>Chitinophaga nivalis PC15 sp. nov., isolated from Pyeongchang county, South Korea.</title>
        <authorList>
            <person name="Trinh H.N."/>
        </authorList>
    </citation>
    <scope>NUCLEOTIDE SEQUENCE [LARGE SCALE GENOMIC DNA]</scope>
    <source>
        <strain evidence="2 3">PC14</strain>
    </source>
</reference>